<evidence type="ECO:0000259" key="1">
    <source>
        <dbReference type="Pfam" id="PF00155"/>
    </source>
</evidence>
<dbReference type="PANTHER" id="PTHR46577">
    <property type="entry name" value="HTH-TYPE TRANSCRIPTIONAL REGULATORY PROTEIN GABR"/>
    <property type="match status" value="1"/>
</dbReference>
<dbReference type="CDD" id="cd00609">
    <property type="entry name" value="AAT_like"/>
    <property type="match status" value="1"/>
</dbReference>
<dbReference type="Gene3D" id="3.40.640.10">
    <property type="entry name" value="Type I PLP-dependent aspartate aminotransferase-like (Major domain)"/>
    <property type="match status" value="1"/>
</dbReference>
<dbReference type="PANTHER" id="PTHR46577:SF1">
    <property type="entry name" value="HTH-TYPE TRANSCRIPTIONAL REGULATORY PROTEIN GABR"/>
    <property type="match status" value="1"/>
</dbReference>
<dbReference type="AlphaFoldDB" id="A0A0F5K1H6"/>
<dbReference type="GO" id="GO:0030170">
    <property type="term" value="F:pyridoxal phosphate binding"/>
    <property type="evidence" value="ECO:0007669"/>
    <property type="project" value="InterPro"/>
</dbReference>
<name>A0A0F5K1H6_9BURK</name>
<keyword evidence="3" id="KW-1185">Reference proteome</keyword>
<reference evidence="2 3" key="1">
    <citation type="submission" date="2015-03" db="EMBL/GenBank/DDBJ databases">
        <title>Draft Genome Sequence of Burkholderia andropogonis type strain ICMP2807, isolated from Sorghum bicolor.</title>
        <authorList>
            <person name="Lopes-Santos L."/>
            <person name="Castro D.B."/>
            <person name="Ottoboni L.M."/>
            <person name="Park D."/>
            <person name="Weirc B.S."/>
            <person name="Destefano S.A."/>
        </authorList>
    </citation>
    <scope>NUCLEOTIDE SEQUENCE [LARGE SCALE GENOMIC DNA]</scope>
    <source>
        <strain evidence="2 3">ICMP2807</strain>
    </source>
</reference>
<feature type="domain" description="Aminotransferase class I/classII large" evidence="1">
    <location>
        <begin position="104"/>
        <end position="378"/>
    </location>
</feature>
<dbReference type="Pfam" id="PF00155">
    <property type="entry name" value="Aminotran_1_2"/>
    <property type="match status" value="1"/>
</dbReference>
<gene>
    <name evidence="2" type="ORF">WM40_10145</name>
</gene>
<comment type="caution">
    <text evidence="2">The sequence shown here is derived from an EMBL/GenBank/DDBJ whole genome shotgun (WGS) entry which is preliminary data.</text>
</comment>
<dbReference type="Proteomes" id="UP000033618">
    <property type="component" value="Unassembled WGS sequence"/>
</dbReference>
<dbReference type="InterPro" id="IPR015421">
    <property type="entry name" value="PyrdxlP-dep_Trfase_major"/>
</dbReference>
<accession>A0A0F5K1H6</accession>
<dbReference type="EMBL" id="LAQU01000008">
    <property type="protein sequence ID" value="KKB63770.1"/>
    <property type="molecule type" value="Genomic_DNA"/>
</dbReference>
<dbReference type="PATRIC" id="fig|28092.6.peg.2398"/>
<evidence type="ECO:0000313" key="2">
    <source>
        <dbReference type="EMBL" id="KKB63770.1"/>
    </source>
</evidence>
<evidence type="ECO:0000313" key="3">
    <source>
        <dbReference type="Proteomes" id="UP000033618"/>
    </source>
</evidence>
<dbReference type="InterPro" id="IPR051446">
    <property type="entry name" value="HTH_trans_reg/aminotransferase"/>
</dbReference>
<protein>
    <recommendedName>
        <fullName evidence="1">Aminotransferase class I/classII large domain-containing protein</fullName>
    </recommendedName>
</protein>
<dbReference type="STRING" id="28092.WM40_10145"/>
<dbReference type="InterPro" id="IPR004839">
    <property type="entry name" value="Aminotransferase_I/II_large"/>
</dbReference>
<proteinExistence type="predicted"/>
<organism evidence="2 3">
    <name type="scientific">Robbsia andropogonis</name>
    <dbReference type="NCBI Taxonomy" id="28092"/>
    <lineage>
        <taxon>Bacteria</taxon>
        <taxon>Pseudomonadati</taxon>
        <taxon>Pseudomonadota</taxon>
        <taxon>Betaproteobacteria</taxon>
        <taxon>Burkholderiales</taxon>
        <taxon>Burkholderiaceae</taxon>
        <taxon>Robbsia</taxon>
    </lineage>
</organism>
<sequence>MEGFLSASRGRRPRVSALPSVEKSVVSAEKKWVARHHPAQSQWAMRISKMDCPPPTLPRTFPFTPKFGDPREFPHDIWARCLRSGARRNAITPATRSPINCHRLQWALLRYLGRSKGIRATTSRIFILPSAQSALELIARTILNPGDVAWIESPGYRGVRAAIRSVGAHPVGVEVDRAGMSGDVRHGRPRVIFVTRSHQYPTGALMSVTRRQALLHMAAEHNALVVENDYDSDFHYEGHRLTALQSLDTFGTGVVHVGTFAQTTFADIRVGYVIVPDWLVDIFHKAQHSTGQFVPAAAQEALATFVEDGHFLSHVRRMTRVYQCRRDYLVETLRGVLPHSIQISPPAGGMQLLLRLATDADDVVLAAALASENVIARSLSKNCLPIGAETGLVLGFAAWRPDEMWEGIQVLARLLQPRGTKR</sequence>
<dbReference type="SUPFAM" id="SSF53383">
    <property type="entry name" value="PLP-dependent transferases"/>
    <property type="match status" value="1"/>
</dbReference>
<dbReference type="InterPro" id="IPR015424">
    <property type="entry name" value="PyrdxlP-dep_Trfase"/>
</dbReference>